<evidence type="ECO:0000256" key="4">
    <source>
        <dbReference type="ARBA" id="ARBA00022475"/>
    </source>
</evidence>
<comment type="similarity">
    <text evidence="3">Belongs to the sulfatase family.</text>
</comment>
<accession>A0A8W7PQK8</accession>
<dbReference type="CDD" id="cd16015">
    <property type="entry name" value="LTA_synthase"/>
    <property type="match status" value="1"/>
</dbReference>
<dbReference type="InterPro" id="IPR017850">
    <property type="entry name" value="Alkaline_phosphatase_core_sf"/>
</dbReference>
<dbReference type="AlphaFoldDB" id="A0A8W7PQK8"/>
<comment type="subcellular location">
    <subcellularLocation>
        <location evidence="2">Cell membrane</location>
        <topology evidence="2">Multi-pass membrane protein</topology>
    </subcellularLocation>
</comment>
<protein>
    <recommendedName>
        <fullName evidence="8">Sulfatase N-terminal domain-containing protein</fullName>
    </recommendedName>
</protein>
<feature type="domain" description="Sulfatase N-terminal" evidence="8">
    <location>
        <begin position="14"/>
        <end position="259"/>
    </location>
</feature>
<dbReference type="Gene3D" id="3.40.720.10">
    <property type="entry name" value="Alkaline Phosphatase, subunit A"/>
    <property type="match status" value="1"/>
</dbReference>
<keyword evidence="5" id="KW-0812">Transmembrane</keyword>
<evidence type="ECO:0000259" key="8">
    <source>
        <dbReference type="Pfam" id="PF00884"/>
    </source>
</evidence>
<dbReference type="SUPFAM" id="SSF53649">
    <property type="entry name" value="Alkaline phosphatase-like"/>
    <property type="match status" value="1"/>
</dbReference>
<keyword evidence="6" id="KW-1133">Transmembrane helix</keyword>
<dbReference type="InterPro" id="IPR050448">
    <property type="entry name" value="OpgB/LTA_synthase_biosynth"/>
</dbReference>
<dbReference type="Proteomes" id="UP000075882">
    <property type="component" value="Unassembled WGS sequence"/>
</dbReference>
<keyword evidence="7" id="KW-0472">Membrane</keyword>
<dbReference type="PANTHER" id="PTHR47371:SF3">
    <property type="entry name" value="PHOSPHOGLYCEROL TRANSFERASE I"/>
    <property type="match status" value="1"/>
</dbReference>
<keyword evidence="4" id="KW-1003">Cell membrane</keyword>
<evidence type="ECO:0000256" key="6">
    <source>
        <dbReference type="ARBA" id="ARBA00022989"/>
    </source>
</evidence>
<evidence type="ECO:0000256" key="3">
    <source>
        <dbReference type="ARBA" id="ARBA00008779"/>
    </source>
</evidence>
<dbReference type="InterPro" id="IPR000917">
    <property type="entry name" value="Sulfatase_N"/>
</dbReference>
<dbReference type="GO" id="GO:0005886">
    <property type="term" value="C:plasma membrane"/>
    <property type="evidence" value="ECO:0007669"/>
    <property type="project" value="UniProtKB-SubCell"/>
</dbReference>
<dbReference type="EnsemblMetazoa" id="ACOM035970-RA">
    <property type="protein sequence ID" value="ACOM035970-PA.1"/>
    <property type="gene ID" value="ACOM035970"/>
</dbReference>
<evidence type="ECO:0000256" key="1">
    <source>
        <dbReference type="ARBA" id="ARBA00001913"/>
    </source>
</evidence>
<dbReference type="PANTHER" id="PTHR47371">
    <property type="entry name" value="LIPOTEICHOIC ACID SYNTHASE"/>
    <property type="match status" value="1"/>
</dbReference>
<comment type="cofactor">
    <cofactor evidence="1">
        <name>Ca(2+)</name>
        <dbReference type="ChEBI" id="CHEBI:29108"/>
    </cofactor>
</comment>
<evidence type="ECO:0000256" key="5">
    <source>
        <dbReference type="ARBA" id="ARBA00022692"/>
    </source>
</evidence>
<proteinExistence type="inferred from homology"/>
<reference evidence="9" key="1">
    <citation type="submission" date="2022-08" db="UniProtKB">
        <authorList>
            <consortium name="EnsemblMetazoa"/>
        </authorList>
    </citation>
    <scope>IDENTIFICATION</scope>
</reference>
<organism evidence="9">
    <name type="scientific">Anopheles coluzzii</name>
    <name type="common">African malaria mosquito</name>
    <dbReference type="NCBI Taxonomy" id="1518534"/>
    <lineage>
        <taxon>Eukaryota</taxon>
        <taxon>Metazoa</taxon>
        <taxon>Ecdysozoa</taxon>
        <taxon>Arthropoda</taxon>
        <taxon>Hexapoda</taxon>
        <taxon>Insecta</taxon>
        <taxon>Pterygota</taxon>
        <taxon>Neoptera</taxon>
        <taxon>Endopterygota</taxon>
        <taxon>Diptera</taxon>
        <taxon>Nematocera</taxon>
        <taxon>Culicoidea</taxon>
        <taxon>Culicidae</taxon>
        <taxon>Anophelinae</taxon>
        <taxon>Anopheles</taxon>
    </lineage>
</organism>
<evidence type="ECO:0000256" key="7">
    <source>
        <dbReference type="ARBA" id="ARBA00023136"/>
    </source>
</evidence>
<evidence type="ECO:0000313" key="9">
    <source>
        <dbReference type="EnsemblMetazoa" id="ACOM035970-PA.1"/>
    </source>
</evidence>
<dbReference type="Pfam" id="PF00884">
    <property type="entry name" value="Sulfatase"/>
    <property type="match status" value="1"/>
</dbReference>
<sequence length="260" mass="29238">LQQYDRLKQDAVLHGPLQVPAWGANTVRSEFAFLSGIAAEHLGVHRFNPYRAVAGGWDVASLASYLKRLGYRTVCIHPYPVSFYRRDRVYPRLGFDEFLDVRHFDESMRSGPYTGDAAVANLVDRIVREATQPLFVFVITMENHGPLHLEQVAAGDVDALYHAAPPEGCDDLTIYLRHLRNADRMILSLRQTLEQCAHPASLCWYGDHVPIMPAVYQQFATPSGEVEYIVWANWQAKSQAATMSRADALAQRWLQAVGVA</sequence>
<evidence type="ECO:0000256" key="2">
    <source>
        <dbReference type="ARBA" id="ARBA00004651"/>
    </source>
</evidence>
<name>A0A8W7PQK8_ANOCL</name>